<dbReference type="OrthoDB" id="6270329at2759"/>
<dbReference type="SMR" id="A0A194W653"/>
<keyword evidence="3" id="KW-1185">Reference proteome</keyword>
<feature type="region of interest" description="Disordered" evidence="1">
    <location>
        <begin position="490"/>
        <end position="574"/>
    </location>
</feature>
<proteinExistence type="predicted"/>
<organism evidence="2 3">
    <name type="scientific">Cytospora mali</name>
    <name type="common">Apple Valsa canker fungus</name>
    <name type="synonym">Valsa mali</name>
    <dbReference type="NCBI Taxonomy" id="578113"/>
    <lineage>
        <taxon>Eukaryota</taxon>
        <taxon>Fungi</taxon>
        <taxon>Dikarya</taxon>
        <taxon>Ascomycota</taxon>
        <taxon>Pezizomycotina</taxon>
        <taxon>Sordariomycetes</taxon>
        <taxon>Sordariomycetidae</taxon>
        <taxon>Diaporthales</taxon>
        <taxon>Cytosporaceae</taxon>
        <taxon>Cytospora</taxon>
    </lineage>
</organism>
<accession>A0A194W653</accession>
<feature type="region of interest" description="Disordered" evidence="1">
    <location>
        <begin position="302"/>
        <end position="322"/>
    </location>
</feature>
<evidence type="ECO:0000313" key="2">
    <source>
        <dbReference type="EMBL" id="KUI71959.1"/>
    </source>
</evidence>
<dbReference type="Proteomes" id="UP000078559">
    <property type="component" value="Chromosome 8"/>
</dbReference>
<protein>
    <submittedName>
        <fullName evidence="2">Uncharacterized protein</fullName>
    </submittedName>
</protein>
<dbReference type="AlphaFoldDB" id="A0A194W653"/>
<feature type="compositionally biased region" description="Acidic residues" evidence="1">
    <location>
        <begin position="310"/>
        <end position="322"/>
    </location>
</feature>
<dbReference type="EMBL" id="CM003105">
    <property type="protein sequence ID" value="KUI71959.1"/>
    <property type="molecule type" value="Genomic_DNA"/>
</dbReference>
<name>A0A194W653_CYTMA</name>
<sequence length="574" mass="60444">MLMTSMPIHLPHSSVGEGPPGYDWIIEFDTGRVAVPEVTETVLVENVLVVTALVEPVTVGNVGREPLPLEVEDPTPLKSELVNDRVDALLPAGSELSDDRIDELNALEGGREPVDEPTETGSAELLGGGAPYVAIVTEVGEDDAGRVPVPLADDDEAVAPVEGGTDEPATLLELSPDGVKELEAEETSPDVGVDELAEFDVLDSCEDDDPGIVEPDREREDVTEFEPLLVTLLDALLSPFDELLGPLDELLGPFDALLGALERLLGPFDELLGPPVELLGPPAELLGTFDALLGPFELPYPDELDKPSEADAEAPEGLEVGTSEDPDVVLWTEETGTEAPDDAVEDEALFVDTVSEPDTEELTRAEEAVFGIVELEGVSLPEAEAEVTLLSKLDGELGSRLELIVTEPDAELPDAELSVANEDELRPGLVLRLGRVRDPEAEADPEVETAAVPLVAGSDGPLLTEIVGIVSVTELAVLLLAGPEDPGAMLELEPVAGGTDPEFELAGGTVADEGCSDDWDEDIPDIEDDGDPDEIPGDEDSPIEEDEGDPEGGSDGCPDDRELTAEPLEGAGPV</sequence>
<evidence type="ECO:0000256" key="1">
    <source>
        <dbReference type="SAM" id="MobiDB-lite"/>
    </source>
</evidence>
<reference evidence="2" key="1">
    <citation type="submission" date="2014-12" db="EMBL/GenBank/DDBJ databases">
        <title>Genome Sequence of Valsa Canker Pathogens Uncovers a Specific Adaption of Colonization on Woody Bark.</title>
        <authorList>
            <person name="Yin Z."/>
            <person name="Liu H."/>
            <person name="Gao X."/>
            <person name="Li Z."/>
            <person name="Song N."/>
            <person name="Ke X."/>
            <person name="Dai Q."/>
            <person name="Wu Y."/>
            <person name="Sun Y."/>
            <person name="Xu J.-R."/>
            <person name="Kang Z.K."/>
            <person name="Wang L."/>
            <person name="Huang L."/>
        </authorList>
    </citation>
    <scope>NUCLEOTIDE SEQUENCE [LARGE SCALE GENOMIC DNA]</scope>
    <source>
        <strain evidence="2">03-8</strain>
    </source>
</reference>
<evidence type="ECO:0000313" key="3">
    <source>
        <dbReference type="Proteomes" id="UP000078559"/>
    </source>
</evidence>
<feature type="compositionally biased region" description="Acidic residues" evidence="1">
    <location>
        <begin position="514"/>
        <end position="552"/>
    </location>
</feature>
<gene>
    <name evidence="2" type="ORF">VM1G_07959</name>
</gene>